<evidence type="ECO:0000313" key="6">
    <source>
        <dbReference type="Proteomes" id="UP000248148"/>
    </source>
</evidence>
<organism evidence="5 6">
    <name type="scientific">Rhodopseudomonas faecalis</name>
    <dbReference type="NCBI Taxonomy" id="99655"/>
    <lineage>
        <taxon>Bacteria</taxon>
        <taxon>Pseudomonadati</taxon>
        <taxon>Pseudomonadota</taxon>
        <taxon>Alphaproteobacteria</taxon>
        <taxon>Hyphomicrobiales</taxon>
        <taxon>Nitrobacteraceae</taxon>
        <taxon>Rhodopseudomonas</taxon>
    </lineage>
</organism>
<dbReference type="PRINTS" id="PR00502">
    <property type="entry name" value="NUDIXFAMILY"/>
</dbReference>
<evidence type="ECO:0000256" key="3">
    <source>
        <dbReference type="RuleBase" id="RU003476"/>
    </source>
</evidence>
<dbReference type="GO" id="GO:0016787">
    <property type="term" value="F:hydrolase activity"/>
    <property type="evidence" value="ECO:0007669"/>
    <property type="project" value="UniProtKB-KW"/>
</dbReference>
<dbReference type="OrthoDB" id="9761969at2"/>
<dbReference type="InterPro" id="IPR000086">
    <property type="entry name" value="NUDIX_hydrolase_dom"/>
</dbReference>
<protein>
    <submittedName>
        <fullName evidence="5">ADP-ribose pyrophosphatase YjhB (NUDIX family)</fullName>
    </submittedName>
</protein>
<dbReference type="SUPFAM" id="SSF55811">
    <property type="entry name" value="Nudix"/>
    <property type="match status" value="1"/>
</dbReference>
<gene>
    <name evidence="5" type="ORF">BJ122_10448</name>
</gene>
<comment type="caution">
    <text evidence="5">The sequence shown here is derived from an EMBL/GenBank/DDBJ whole genome shotgun (WGS) entry which is preliminary data.</text>
</comment>
<dbReference type="InterPro" id="IPR020084">
    <property type="entry name" value="NUDIX_hydrolase_CS"/>
</dbReference>
<dbReference type="AlphaFoldDB" id="A0A318TJU0"/>
<comment type="cofactor">
    <cofactor evidence="1">
        <name>Mg(2+)</name>
        <dbReference type="ChEBI" id="CHEBI:18420"/>
    </cofactor>
</comment>
<dbReference type="Proteomes" id="UP000248148">
    <property type="component" value="Unassembled WGS sequence"/>
</dbReference>
<keyword evidence="6" id="KW-1185">Reference proteome</keyword>
<sequence length="144" mass="15670">MTTVPVDTVPRRPLLAVSGAIFRKTELLVVRRARPPGQHLFSLPGGKVEYGEALTEALHREVAEETGLSIEIVALAGWREVLPGPKHPGHYLIMTFAARWHAGEPQLNEELDAFRWIAPGELTTLAHTDGLPAMVADAAKLLGL</sequence>
<dbReference type="CDD" id="cd04673">
    <property type="entry name" value="NUDIX_ADPRase"/>
    <property type="match status" value="1"/>
</dbReference>
<dbReference type="EMBL" id="QJTI01000004">
    <property type="protein sequence ID" value="PYF04070.1"/>
    <property type="molecule type" value="Genomic_DNA"/>
</dbReference>
<dbReference type="Gene3D" id="3.90.79.10">
    <property type="entry name" value="Nucleoside Triphosphate Pyrophosphohydrolase"/>
    <property type="match status" value="1"/>
</dbReference>
<evidence type="ECO:0000313" key="5">
    <source>
        <dbReference type="EMBL" id="PYF04070.1"/>
    </source>
</evidence>
<evidence type="ECO:0000256" key="2">
    <source>
        <dbReference type="ARBA" id="ARBA00022801"/>
    </source>
</evidence>
<dbReference type="PANTHER" id="PTHR43736">
    <property type="entry name" value="ADP-RIBOSE PYROPHOSPHATASE"/>
    <property type="match status" value="1"/>
</dbReference>
<name>A0A318TJU0_9BRAD</name>
<dbReference type="PROSITE" id="PS00893">
    <property type="entry name" value="NUDIX_BOX"/>
    <property type="match status" value="1"/>
</dbReference>
<dbReference type="RefSeq" id="WP_110780045.1">
    <property type="nucleotide sequence ID" value="NZ_QJTI01000004.1"/>
</dbReference>
<dbReference type="InterPro" id="IPR020476">
    <property type="entry name" value="Nudix_hydrolase"/>
</dbReference>
<feature type="domain" description="Nudix hydrolase" evidence="4">
    <location>
        <begin position="12"/>
        <end position="141"/>
    </location>
</feature>
<evidence type="ECO:0000259" key="4">
    <source>
        <dbReference type="PROSITE" id="PS51462"/>
    </source>
</evidence>
<dbReference type="PANTHER" id="PTHR43736:SF1">
    <property type="entry name" value="DIHYDRONEOPTERIN TRIPHOSPHATE DIPHOSPHATASE"/>
    <property type="match status" value="1"/>
</dbReference>
<evidence type="ECO:0000256" key="1">
    <source>
        <dbReference type="ARBA" id="ARBA00001946"/>
    </source>
</evidence>
<dbReference type="PROSITE" id="PS51462">
    <property type="entry name" value="NUDIX"/>
    <property type="match status" value="1"/>
</dbReference>
<accession>A0A318TJU0</accession>
<comment type="similarity">
    <text evidence="3">Belongs to the Nudix hydrolase family.</text>
</comment>
<dbReference type="InterPro" id="IPR015797">
    <property type="entry name" value="NUDIX_hydrolase-like_dom_sf"/>
</dbReference>
<keyword evidence="2 3" id="KW-0378">Hydrolase</keyword>
<proteinExistence type="inferred from homology"/>
<reference evidence="5 6" key="1">
    <citation type="submission" date="2018-06" db="EMBL/GenBank/DDBJ databases">
        <title>Genomic Encyclopedia of Archaeal and Bacterial Type Strains, Phase II (KMG-II): from individual species to whole genera.</title>
        <authorList>
            <person name="Goeker M."/>
        </authorList>
    </citation>
    <scope>NUCLEOTIDE SEQUENCE [LARGE SCALE GENOMIC DNA]</scope>
    <source>
        <strain evidence="5 6">JCM 11668</strain>
    </source>
</reference>
<dbReference type="Pfam" id="PF00293">
    <property type="entry name" value="NUDIX"/>
    <property type="match status" value="1"/>
</dbReference>